<keyword evidence="1" id="KW-0489">Methyltransferase</keyword>
<dbReference type="PRINTS" id="PR00507">
    <property type="entry name" value="N12N6MTFRASE"/>
</dbReference>
<keyword evidence="1" id="KW-0808">Transferase</keyword>
<organism evidence="1 2">
    <name type="scientific">Noviherbaspirillum suwonense</name>
    <dbReference type="NCBI Taxonomy" id="1224511"/>
    <lineage>
        <taxon>Bacteria</taxon>
        <taxon>Pseudomonadati</taxon>
        <taxon>Pseudomonadota</taxon>
        <taxon>Betaproteobacteria</taxon>
        <taxon>Burkholderiales</taxon>
        <taxon>Oxalobacteraceae</taxon>
        <taxon>Noviherbaspirillum</taxon>
    </lineage>
</organism>
<keyword evidence="2" id="KW-1185">Reference proteome</keyword>
<gene>
    <name evidence="1" type="ORF">SAMN06295970_13432</name>
</gene>
<dbReference type="InterPro" id="IPR002052">
    <property type="entry name" value="DNA_methylase_N6_adenine_CS"/>
</dbReference>
<comment type="caution">
    <text evidence="1">The sequence shown here is derived from an EMBL/GenBank/DDBJ whole genome shotgun (WGS) entry which is preliminary data.</text>
</comment>
<dbReference type="CDD" id="cd02440">
    <property type="entry name" value="AdoMet_MTases"/>
    <property type="match status" value="1"/>
</dbReference>
<proteinExistence type="predicted"/>
<name>A0ABY1QTS6_9BURK</name>
<dbReference type="InterPro" id="IPR029063">
    <property type="entry name" value="SAM-dependent_MTases_sf"/>
</dbReference>
<reference evidence="1 2" key="1">
    <citation type="submission" date="2017-05" db="EMBL/GenBank/DDBJ databases">
        <authorList>
            <person name="Varghese N."/>
            <person name="Submissions S."/>
        </authorList>
    </citation>
    <scope>NUCLEOTIDE SEQUENCE [LARGE SCALE GENOMIC DNA]</scope>
    <source>
        <strain evidence="1 2">DSM 26001</strain>
    </source>
</reference>
<dbReference type="Gene3D" id="3.40.50.150">
    <property type="entry name" value="Vaccinia Virus protein VP39"/>
    <property type="match status" value="1"/>
</dbReference>
<dbReference type="GO" id="GO:0008168">
    <property type="term" value="F:methyltransferase activity"/>
    <property type="evidence" value="ECO:0007669"/>
    <property type="project" value="UniProtKB-KW"/>
</dbReference>
<dbReference type="Proteomes" id="UP001158049">
    <property type="component" value="Unassembled WGS sequence"/>
</dbReference>
<evidence type="ECO:0000313" key="2">
    <source>
        <dbReference type="Proteomes" id="UP001158049"/>
    </source>
</evidence>
<dbReference type="EMBL" id="FXUL01000034">
    <property type="protein sequence ID" value="SMP80177.1"/>
    <property type="molecule type" value="Genomic_DNA"/>
</dbReference>
<dbReference type="PROSITE" id="PS00092">
    <property type="entry name" value="N6_MTASE"/>
    <property type="match status" value="1"/>
</dbReference>
<protein>
    <submittedName>
        <fullName evidence="1">Methyltransferase small domain-containing protein</fullName>
    </submittedName>
</protein>
<accession>A0ABY1QTS6</accession>
<evidence type="ECO:0000313" key="1">
    <source>
        <dbReference type="EMBL" id="SMP80177.1"/>
    </source>
</evidence>
<dbReference type="GO" id="GO:0032259">
    <property type="term" value="P:methylation"/>
    <property type="evidence" value="ECO:0007669"/>
    <property type="project" value="UniProtKB-KW"/>
</dbReference>
<sequence length="368" mass="40808">MEVRQLELEALWAAQPVKKFNPDEYNGYVNSTTYWTCLYLQQESSIYHQIWNFVGANRQVCPIRLSAKFKVKRVREDSDQSEGVRGNVIWIPSWSQGEVSWKEVAASYADCLVESHQPVPEEVPAPVGQLADLSLIELFAEAVIDGNIVRFPRKLDAADYRRVDAALTALGGTWNRKVTGHVFGQDPTDLIEGVIETGTYDRPERPENFGFFPTPSALAKAVVEEAQLEPGMKVLEPSAGIGNIAIEAAAIVGADNVLTVELQACNIDVLKGLGFSPVQSDFLVFQPEAGFDRVLMNPPFSRQADIDHVLHAWSMVREGGRLVAIMAASVTFRENAKSVAFRNLVERHGRMWDNPDGSFKSVGTKFVL</sequence>
<dbReference type="SUPFAM" id="SSF53335">
    <property type="entry name" value="S-adenosyl-L-methionine-dependent methyltransferases"/>
    <property type="match status" value="1"/>
</dbReference>
<dbReference type="RefSeq" id="WP_283445422.1">
    <property type="nucleotide sequence ID" value="NZ_FXUL01000034.1"/>
</dbReference>